<keyword evidence="5" id="KW-1015">Disulfide bond</keyword>
<dbReference type="InterPro" id="IPR030480">
    <property type="entry name" value="Natr_peptide_CS"/>
</dbReference>
<keyword evidence="4 6" id="KW-0838">Vasoactive</keyword>
<dbReference type="GO" id="GO:0007168">
    <property type="term" value="P:receptor guanylyl cyclase signaling pathway"/>
    <property type="evidence" value="ECO:0007669"/>
    <property type="project" value="TreeGrafter"/>
</dbReference>
<dbReference type="GO" id="GO:0005179">
    <property type="term" value="F:hormone activity"/>
    <property type="evidence" value="ECO:0007669"/>
    <property type="project" value="InterPro"/>
</dbReference>
<reference evidence="8" key="1">
    <citation type="submission" date="2025-08" db="UniProtKB">
        <authorList>
            <consortium name="Ensembl"/>
        </authorList>
    </citation>
    <scope>IDENTIFICATION</scope>
</reference>
<evidence type="ECO:0000256" key="2">
    <source>
        <dbReference type="ARBA" id="ARBA00022525"/>
    </source>
</evidence>
<keyword evidence="3 7" id="KW-0732">Signal</keyword>
<sequence length="119" mass="12742">MHGAVGTMQPSSALLILLLLPLALPAPRQTLADFVGNLLAAPHSANILEPDDSPFVLMGSRPLRDSPEPPSLDPAWARFFTDFMNSQKKFRGRTKKVPAAQGCFGMKLDRIGALSGLGC</sequence>
<dbReference type="InterPro" id="IPR000663">
    <property type="entry name" value="Natr_peptide"/>
</dbReference>
<evidence type="ECO:0000313" key="8">
    <source>
        <dbReference type="Ensembl" id="ENSPCEP00000015236.1"/>
    </source>
</evidence>
<comment type="subcellular location">
    <subcellularLocation>
        <location evidence="1 6">Secreted</location>
    </subcellularLocation>
</comment>
<accession>A0A8C8VKX8</accession>
<dbReference type="GO" id="GO:0006182">
    <property type="term" value="P:cGMP biosynthetic process"/>
    <property type="evidence" value="ECO:0007669"/>
    <property type="project" value="TreeGrafter"/>
</dbReference>
<feature type="signal peptide" evidence="7">
    <location>
        <begin position="1"/>
        <end position="25"/>
    </location>
</feature>
<evidence type="ECO:0000256" key="4">
    <source>
        <dbReference type="ARBA" id="ARBA00022858"/>
    </source>
</evidence>
<dbReference type="PRINTS" id="PR00710">
    <property type="entry name" value="NATPEPTIDES"/>
</dbReference>
<protein>
    <recommendedName>
        <fullName evidence="10">C-type natriuretic peptide 1</fullName>
    </recommendedName>
</protein>
<dbReference type="PROSITE" id="PS00263">
    <property type="entry name" value="NATRIURETIC_PEPTIDE"/>
    <property type="match status" value="1"/>
</dbReference>
<dbReference type="PANTHER" id="PTHR12167:SF2">
    <property type="entry name" value="C-TYPE NATRIURETIC PEPTIDE"/>
    <property type="match status" value="1"/>
</dbReference>
<name>A0A8C8VKX8_9SAUR</name>
<evidence type="ECO:0000256" key="7">
    <source>
        <dbReference type="SAM" id="SignalP"/>
    </source>
</evidence>
<feature type="chain" id="PRO_5034635012" description="C-type natriuretic peptide 1" evidence="7">
    <location>
        <begin position="26"/>
        <end position="119"/>
    </location>
</feature>
<evidence type="ECO:0000256" key="1">
    <source>
        <dbReference type="ARBA" id="ARBA00004613"/>
    </source>
</evidence>
<dbReference type="GO" id="GO:0005576">
    <property type="term" value="C:extracellular region"/>
    <property type="evidence" value="ECO:0007669"/>
    <property type="project" value="UniProtKB-SubCell"/>
</dbReference>
<comment type="similarity">
    <text evidence="6">Belongs to the natriuretic peptide family.</text>
</comment>
<evidence type="ECO:0000313" key="9">
    <source>
        <dbReference type="Proteomes" id="UP000694393"/>
    </source>
</evidence>
<keyword evidence="2" id="KW-0964">Secreted</keyword>
<dbReference type="PANTHER" id="PTHR12167">
    <property type="entry name" value="C-TYPE NATRIURETIC PEPTIDE"/>
    <property type="match status" value="1"/>
</dbReference>
<evidence type="ECO:0000256" key="5">
    <source>
        <dbReference type="ARBA" id="ARBA00023157"/>
    </source>
</evidence>
<dbReference type="Proteomes" id="UP000694393">
    <property type="component" value="Unplaced"/>
</dbReference>
<evidence type="ECO:0008006" key="10">
    <source>
        <dbReference type="Google" id="ProtNLM"/>
    </source>
</evidence>
<dbReference type="Ensembl" id="ENSPCET00000015779.1">
    <property type="protein sequence ID" value="ENSPCEP00000015236.1"/>
    <property type="gene ID" value="ENSPCEG00000012034.1"/>
</dbReference>
<evidence type="ECO:0000256" key="6">
    <source>
        <dbReference type="RuleBase" id="RU003686"/>
    </source>
</evidence>
<organism evidence="8 9">
    <name type="scientific">Pelusios castaneus</name>
    <name type="common">West African mud turtle</name>
    <dbReference type="NCBI Taxonomy" id="367368"/>
    <lineage>
        <taxon>Eukaryota</taxon>
        <taxon>Metazoa</taxon>
        <taxon>Chordata</taxon>
        <taxon>Craniata</taxon>
        <taxon>Vertebrata</taxon>
        <taxon>Euteleostomi</taxon>
        <taxon>Archelosauria</taxon>
        <taxon>Testudinata</taxon>
        <taxon>Testudines</taxon>
        <taxon>Pleurodira</taxon>
        <taxon>Pelomedusidae</taxon>
        <taxon>Pelusios</taxon>
    </lineage>
</organism>
<reference evidence="8" key="2">
    <citation type="submission" date="2025-09" db="UniProtKB">
        <authorList>
            <consortium name="Ensembl"/>
        </authorList>
    </citation>
    <scope>IDENTIFICATION</scope>
</reference>
<evidence type="ECO:0000256" key="3">
    <source>
        <dbReference type="ARBA" id="ARBA00022729"/>
    </source>
</evidence>
<dbReference type="PRINTS" id="PR00712">
    <property type="entry name" value="BNATPEPTIDE"/>
</dbReference>
<proteinExistence type="inferred from homology"/>
<dbReference type="SMART" id="SM00183">
    <property type="entry name" value="NAT_PEP"/>
    <property type="match status" value="1"/>
</dbReference>
<dbReference type="Pfam" id="PF00212">
    <property type="entry name" value="ANP"/>
    <property type="match status" value="1"/>
</dbReference>
<dbReference type="AlphaFoldDB" id="A0A8C8VKX8"/>
<dbReference type="GO" id="GO:0097746">
    <property type="term" value="P:blood vessel diameter maintenance"/>
    <property type="evidence" value="ECO:0007669"/>
    <property type="project" value="UniProtKB-KW"/>
</dbReference>
<keyword evidence="9" id="KW-1185">Reference proteome</keyword>
<dbReference type="InterPro" id="IPR002408">
    <property type="entry name" value="Natriuretic_peptide_brain"/>
</dbReference>